<keyword evidence="2" id="KW-1185">Reference proteome</keyword>
<name>A0ABW2YFW3_9GAMM</name>
<evidence type="ECO:0000313" key="2">
    <source>
        <dbReference type="Proteomes" id="UP001597110"/>
    </source>
</evidence>
<dbReference type="Proteomes" id="UP001597110">
    <property type="component" value="Unassembled WGS sequence"/>
</dbReference>
<gene>
    <name evidence="1" type="ORF">ACFQ0E_13505</name>
</gene>
<protein>
    <submittedName>
        <fullName evidence="1">Uncharacterized protein</fullName>
    </submittedName>
</protein>
<dbReference type="EMBL" id="JBHTIF010000002">
    <property type="protein sequence ID" value="MFD0726612.1"/>
    <property type="molecule type" value="Genomic_DNA"/>
</dbReference>
<proteinExistence type="predicted"/>
<accession>A0ABW2YFW3</accession>
<reference evidence="2" key="1">
    <citation type="journal article" date="2019" name="Int. J. Syst. Evol. Microbiol.">
        <title>The Global Catalogue of Microorganisms (GCM) 10K type strain sequencing project: providing services to taxonomists for standard genome sequencing and annotation.</title>
        <authorList>
            <consortium name="The Broad Institute Genomics Platform"/>
            <consortium name="The Broad Institute Genome Sequencing Center for Infectious Disease"/>
            <person name="Wu L."/>
            <person name="Ma J."/>
        </authorList>
    </citation>
    <scope>NUCLEOTIDE SEQUENCE [LARGE SCALE GENOMIC DNA]</scope>
    <source>
        <strain evidence="2">CCUG 55585</strain>
    </source>
</reference>
<evidence type="ECO:0000313" key="1">
    <source>
        <dbReference type="EMBL" id="MFD0726612.1"/>
    </source>
</evidence>
<sequence>MAANSAMAAKFACPQCVLALESGPQWPFSIALVPGVPWYGRLRFSGSRICGYCGEKWLRRNIESDSVMPVPFTAETIVACPVCGREHPLELQAVRIHDNVRGCEPAFGIALALSEPVASRQYVWAYNREHLAALKSFIGAKLRERGPVANASLFSRLPAWFKSARNREKLTKAISRIEQRYGAMR</sequence>
<comment type="caution">
    <text evidence="1">The sequence shown here is derived from an EMBL/GenBank/DDBJ whole genome shotgun (WGS) entry which is preliminary data.</text>
</comment>
<organism evidence="1 2">
    <name type="scientific">Lysobacter brunescens</name>
    <dbReference type="NCBI Taxonomy" id="262323"/>
    <lineage>
        <taxon>Bacteria</taxon>
        <taxon>Pseudomonadati</taxon>
        <taxon>Pseudomonadota</taxon>
        <taxon>Gammaproteobacteria</taxon>
        <taxon>Lysobacterales</taxon>
        <taxon>Lysobacteraceae</taxon>
        <taxon>Lysobacter</taxon>
    </lineage>
</organism>
<dbReference type="RefSeq" id="WP_386824622.1">
    <property type="nucleotide sequence ID" value="NZ_JBHTIF010000002.1"/>
</dbReference>